<dbReference type="EMBL" id="JACHXY010000001">
    <property type="protein sequence ID" value="MBB3157112.1"/>
    <property type="molecule type" value="Genomic_DNA"/>
</dbReference>
<comment type="caution">
    <text evidence="6">The sequence shown here is derived from an EMBL/GenBank/DDBJ whole genome shotgun (WGS) entry which is preliminary data.</text>
</comment>
<reference evidence="6 7" key="1">
    <citation type="submission" date="2020-08" db="EMBL/GenBank/DDBJ databases">
        <title>Genomic Encyclopedia of Type Strains, Phase III (KMG-III): the genomes of soil and plant-associated and newly described type strains.</title>
        <authorList>
            <person name="Whitman W."/>
        </authorList>
    </citation>
    <scope>NUCLEOTIDE SEQUENCE [LARGE SCALE GENOMIC DNA]</scope>
    <source>
        <strain evidence="6 7">CECT 8356</strain>
    </source>
</reference>
<protein>
    <submittedName>
        <fullName evidence="6">Superfamily II DNA or RNA helicase</fullName>
    </submittedName>
</protein>
<evidence type="ECO:0000256" key="2">
    <source>
        <dbReference type="PROSITE-ProRule" id="PRU00325"/>
    </source>
</evidence>
<keyword evidence="6" id="KW-0547">Nucleotide-binding</keyword>
<sequence>MRLDPEALSIAGEMFSSSAMMRADRLLVYGSVEVGDARSVGGVLVVSAQCFGAAGYENLELRVPADFSRLSGWCSCGRGPECEHSCAAALVLFDRMISAGRPPRPEWQRSLDELFSAAPVVDDEPAFELCLFLAIRRGGGHGRSTALTVTARPGVRGTRGTWIKGRAGWSALAALPADPRARAALDSLGRLGRSGSGAYLSDEWMPLSAVPPHSLWLQLEAVVAAGVPLVSAAGAHHPVRVVDEAATVAVALDRRGSTLHVRGVVQGIDDETAGLPSWVVGDPVVAVAFVADRDGEGEHITLARLSTPAAGPVRGLLARSGALTIDQGGSDMFLREYLPRLQLDAPVVSPKGTVEVPVAPLPVLEVVVEHRDESTTLATSWDRSPTRGRRHDEHERAVWAAVARLADDLRIEIPGPFDTGRAPARALAPAAAAVFVVEGVPRLRAMADVRVQLTGEELPYRAAPEAPVVQLSTGDDDGSDWFDLNARVSVGDIEVDFTALYTALALGDRVLFLGDGEYVRLDTAEFDRLRAVIDEARTLADRPGNELKLNRYNVGLWDDLTELGLLAAHEAEWWLRVRGLTDEASLAPVAPPVGLRATLRDYQRTGLDWLHFLRVQGLGGILADDMGLGKTVQTIAMMEVARAADPDMAPFLIVAPTSVVGNWARECAAFAPDLDVRVISATRARRATSVAEVVAGAHVVVTSYALFRLEQEQYGDVEWSGLVLDEAQQIKNPSSRGYRAARALAVPFTLVITGTPMENNLLELWALVSLVAPGLLGTRESFTTLYRTPIERHSDAARLDLLRRRIRPFLLRRTKDLVASELPPKQETIVEVTLHPAHRKLYDRRFHRERQRLLGLLDDYAEGNRFAIFRSLTMLRQLALDPALVDEGEAPSAKLDALEELLVEAAAEGHRVLVLSQFTRFLRAARQRCTDAGVSSGYLDGATTHRQAEIDRFRDGDDPAFFVSLKAGGVGLNLVEADYVVLLDPWWNPAVEDQAIDRAHRIGQTRPVIVYRLVSSDTVEQKVVALREAKADLFSRVLDGGADGGGATFAGGPRLTADDIRSLLD</sequence>
<dbReference type="PANTHER" id="PTHR10799">
    <property type="entry name" value="SNF2/RAD54 HELICASE FAMILY"/>
    <property type="match status" value="1"/>
</dbReference>
<dbReference type="InterPro" id="IPR001650">
    <property type="entry name" value="Helicase_C-like"/>
</dbReference>
<dbReference type="Pfam" id="PF00271">
    <property type="entry name" value="Helicase_C"/>
    <property type="match status" value="1"/>
</dbReference>
<organism evidence="6 7">
    <name type="scientific">Microbacterium proteolyticum</name>
    <dbReference type="NCBI Taxonomy" id="1572644"/>
    <lineage>
        <taxon>Bacteria</taxon>
        <taxon>Bacillati</taxon>
        <taxon>Actinomycetota</taxon>
        <taxon>Actinomycetes</taxon>
        <taxon>Micrococcales</taxon>
        <taxon>Microbacteriaceae</taxon>
        <taxon>Microbacterium</taxon>
    </lineage>
</organism>
<name>A0A7W5CGB0_9MICO</name>
<dbReference type="InterPro" id="IPR014001">
    <property type="entry name" value="Helicase_ATP-bd"/>
</dbReference>
<evidence type="ECO:0000313" key="7">
    <source>
        <dbReference type="Proteomes" id="UP000543579"/>
    </source>
</evidence>
<dbReference type="Gene3D" id="3.40.50.300">
    <property type="entry name" value="P-loop containing nucleotide triphosphate hydrolases"/>
    <property type="match status" value="1"/>
</dbReference>
<dbReference type="AlphaFoldDB" id="A0A7W5CGB0"/>
<feature type="domain" description="Helicase ATP-binding" evidence="4">
    <location>
        <begin position="611"/>
        <end position="774"/>
    </location>
</feature>
<feature type="domain" description="Helicase C-terminal" evidence="5">
    <location>
        <begin position="897"/>
        <end position="1041"/>
    </location>
</feature>
<dbReference type="InterPro" id="IPR038718">
    <property type="entry name" value="SNF2-like_sf"/>
</dbReference>
<keyword evidence="6" id="KW-0347">Helicase</keyword>
<dbReference type="Proteomes" id="UP000543579">
    <property type="component" value="Unassembled WGS sequence"/>
</dbReference>
<dbReference type="PROSITE" id="PS51192">
    <property type="entry name" value="HELICASE_ATP_BIND_1"/>
    <property type="match status" value="1"/>
</dbReference>
<evidence type="ECO:0000313" key="6">
    <source>
        <dbReference type="EMBL" id="MBB3157112.1"/>
    </source>
</evidence>
<accession>A0A7W5CGB0</accession>
<keyword evidence="2" id="KW-0863">Zinc-finger</keyword>
<keyword evidence="2" id="KW-0862">Zinc</keyword>
<dbReference type="Pfam" id="PF00176">
    <property type="entry name" value="SNF2-rel_dom"/>
    <property type="match status" value="1"/>
</dbReference>
<dbReference type="PROSITE" id="PS51194">
    <property type="entry name" value="HELICASE_CTER"/>
    <property type="match status" value="1"/>
</dbReference>
<dbReference type="SUPFAM" id="SSF52540">
    <property type="entry name" value="P-loop containing nucleoside triphosphate hydrolases"/>
    <property type="match status" value="2"/>
</dbReference>
<dbReference type="CDD" id="cd18793">
    <property type="entry name" value="SF2_C_SNF"/>
    <property type="match status" value="1"/>
</dbReference>
<dbReference type="GO" id="GO:0008270">
    <property type="term" value="F:zinc ion binding"/>
    <property type="evidence" value="ECO:0007669"/>
    <property type="project" value="UniProtKB-KW"/>
</dbReference>
<dbReference type="SMART" id="SM00490">
    <property type="entry name" value="HELICc"/>
    <property type="match status" value="1"/>
</dbReference>
<dbReference type="InterPro" id="IPR049730">
    <property type="entry name" value="SNF2/RAD54-like_C"/>
</dbReference>
<dbReference type="GO" id="GO:0016787">
    <property type="term" value="F:hydrolase activity"/>
    <property type="evidence" value="ECO:0007669"/>
    <property type="project" value="UniProtKB-KW"/>
</dbReference>
<gene>
    <name evidence="6" type="ORF">FHS07_000796</name>
</gene>
<evidence type="ECO:0000259" key="3">
    <source>
        <dbReference type="PROSITE" id="PS50966"/>
    </source>
</evidence>
<dbReference type="Gene3D" id="3.40.50.10810">
    <property type="entry name" value="Tandem AAA-ATPase domain"/>
    <property type="match status" value="1"/>
</dbReference>
<dbReference type="InterPro" id="IPR000330">
    <property type="entry name" value="SNF2_N"/>
</dbReference>
<evidence type="ECO:0000256" key="1">
    <source>
        <dbReference type="ARBA" id="ARBA00022801"/>
    </source>
</evidence>
<dbReference type="InterPro" id="IPR007527">
    <property type="entry name" value="Znf_SWIM"/>
</dbReference>
<evidence type="ECO:0000259" key="4">
    <source>
        <dbReference type="PROSITE" id="PS51192"/>
    </source>
</evidence>
<dbReference type="RefSeq" id="WP_183418567.1">
    <property type="nucleotide sequence ID" value="NZ_JACHXY010000001.1"/>
</dbReference>
<keyword evidence="2" id="KW-0479">Metal-binding</keyword>
<proteinExistence type="predicted"/>
<dbReference type="InterPro" id="IPR027417">
    <property type="entry name" value="P-loop_NTPase"/>
</dbReference>
<feature type="domain" description="SWIM-type" evidence="3">
    <location>
        <begin position="59"/>
        <end position="93"/>
    </location>
</feature>
<dbReference type="PROSITE" id="PS50966">
    <property type="entry name" value="ZF_SWIM"/>
    <property type="match status" value="1"/>
</dbReference>
<evidence type="ECO:0000259" key="5">
    <source>
        <dbReference type="PROSITE" id="PS51194"/>
    </source>
</evidence>
<keyword evidence="6" id="KW-0067">ATP-binding</keyword>
<dbReference type="GO" id="GO:0004386">
    <property type="term" value="F:helicase activity"/>
    <property type="evidence" value="ECO:0007669"/>
    <property type="project" value="UniProtKB-KW"/>
</dbReference>
<dbReference type="GO" id="GO:0005524">
    <property type="term" value="F:ATP binding"/>
    <property type="evidence" value="ECO:0007669"/>
    <property type="project" value="InterPro"/>
</dbReference>
<dbReference type="SMART" id="SM00487">
    <property type="entry name" value="DEXDc"/>
    <property type="match status" value="1"/>
</dbReference>
<keyword evidence="1" id="KW-0378">Hydrolase</keyword>